<keyword evidence="1" id="KW-0472">Membrane</keyword>
<evidence type="ECO:0000313" key="2">
    <source>
        <dbReference type="EMBL" id="GEU59295.1"/>
    </source>
</evidence>
<reference evidence="2" key="1">
    <citation type="journal article" date="2019" name="Sci. Rep.">
        <title>Draft genome of Tanacetum cinerariifolium, the natural source of mosquito coil.</title>
        <authorList>
            <person name="Yamashiro T."/>
            <person name="Shiraishi A."/>
            <person name="Satake H."/>
            <person name="Nakayama K."/>
        </authorList>
    </citation>
    <scope>NUCLEOTIDE SEQUENCE</scope>
</reference>
<keyword evidence="1" id="KW-1133">Transmembrane helix</keyword>
<name>A0A6L2LGG0_TANCI</name>
<dbReference type="EMBL" id="BKCJ010004147">
    <property type="protein sequence ID" value="GEU59295.1"/>
    <property type="molecule type" value="Genomic_DNA"/>
</dbReference>
<comment type="caution">
    <text evidence="2">The sequence shown here is derived from an EMBL/GenBank/DDBJ whole genome shotgun (WGS) entry which is preliminary data.</text>
</comment>
<proteinExistence type="predicted"/>
<organism evidence="2">
    <name type="scientific">Tanacetum cinerariifolium</name>
    <name type="common">Dalmatian daisy</name>
    <name type="synonym">Chrysanthemum cinerariifolium</name>
    <dbReference type="NCBI Taxonomy" id="118510"/>
    <lineage>
        <taxon>Eukaryota</taxon>
        <taxon>Viridiplantae</taxon>
        <taxon>Streptophyta</taxon>
        <taxon>Embryophyta</taxon>
        <taxon>Tracheophyta</taxon>
        <taxon>Spermatophyta</taxon>
        <taxon>Magnoliopsida</taxon>
        <taxon>eudicotyledons</taxon>
        <taxon>Gunneridae</taxon>
        <taxon>Pentapetalae</taxon>
        <taxon>asterids</taxon>
        <taxon>campanulids</taxon>
        <taxon>Asterales</taxon>
        <taxon>Asteraceae</taxon>
        <taxon>Asteroideae</taxon>
        <taxon>Anthemideae</taxon>
        <taxon>Anthemidinae</taxon>
        <taxon>Tanacetum</taxon>
    </lineage>
</organism>
<feature type="transmembrane region" description="Helical" evidence="1">
    <location>
        <begin position="59"/>
        <end position="79"/>
    </location>
</feature>
<sequence>MVPLIPTFIASEVSLIVSSSRTPTVMGQMANSVALVAFGSTRTIMVIVAFRARWLRSPYGFFSPGPAVSALLVFCLLFSCCKPSIYHSILSDFAGNILAYINAVPKHVGYSLPHSSLNWALVIGVVVVVVMAGDDLVVLFGAIFFKS</sequence>
<gene>
    <name evidence="2" type="ORF">Tci_031273</name>
</gene>
<keyword evidence="1" id="KW-0812">Transmembrane</keyword>
<feature type="transmembrane region" description="Helical" evidence="1">
    <location>
        <begin position="85"/>
        <end position="105"/>
    </location>
</feature>
<accession>A0A6L2LGG0</accession>
<evidence type="ECO:0000256" key="1">
    <source>
        <dbReference type="SAM" id="Phobius"/>
    </source>
</evidence>
<dbReference type="AlphaFoldDB" id="A0A6L2LGG0"/>
<feature type="transmembrane region" description="Helical" evidence="1">
    <location>
        <begin position="29"/>
        <end position="52"/>
    </location>
</feature>
<protein>
    <submittedName>
        <fullName evidence="2">Uncharacterized protein</fullName>
    </submittedName>
</protein>
<feature type="transmembrane region" description="Helical" evidence="1">
    <location>
        <begin position="117"/>
        <end position="145"/>
    </location>
</feature>